<dbReference type="Proteomes" id="UP001529256">
    <property type="component" value="Unassembled WGS sequence"/>
</dbReference>
<evidence type="ECO:0000256" key="2">
    <source>
        <dbReference type="SAM" id="Phobius"/>
    </source>
</evidence>
<name>A0ABT7V0Y1_9ACTN</name>
<reference evidence="3 4" key="3">
    <citation type="submission" date="2023-06" db="EMBL/GenBank/DDBJ databases">
        <authorList>
            <person name="Zeman M."/>
            <person name="Kubasova T."/>
            <person name="Jahodarova E."/>
            <person name="Nykrynova M."/>
            <person name="Rychlik I."/>
        </authorList>
    </citation>
    <scope>NUCLEOTIDE SEQUENCE [LARGE SCALE GENOMIC DNA]</scope>
    <source>
        <strain evidence="3 4">153_Feed</strain>
    </source>
</reference>
<evidence type="ECO:0000313" key="4">
    <source>
        <dbReference type="Proteomes" id="UP001529256"/>
    </source>
</evidence>
<keyword evidence="2" id="KW-0472">Membrane</keyword>
<feature type="transmembrane region" description="Helical" evidence="2">
    <location>
        <begin position="30"/>
        <end position="52"/>
    </location>
</feature>
<dbReference type="RefSeq" id="WP_289510373.1">
    <property type="nucleotide sequence ID" value="NZ_JAUDEA010000001.1"/>
</dbReference>
<accession>A0ABT7V0Y1</accession>
<reference evidence="3 4" key="2">
    <citation type="submission" date="2023-06" db="EMBL/GenBank/DDBJ databases">
        <title>Identification and characterization of horizontal gene transfer across gut microbiota members of farm animals based on homology search.</title>
        <authorList>
            <person name="Schwarzerova J."/>
            <person name="Nykrynova M."/>
            <person name="Jureckova K."/>
            <person name="Cejkova D."/>
            <person name="Rychlik I."/>
        </authorList>
    </citation>
    <scope>NUCLEOTIDE SEQUENCE [LARGE SCALE GENOMIC DNA]</scope>
    <source>
        <strain evidence="3 4">153_Feed</strain>
    </source>
</reference>
<proteinExistence type="predicted"/>
<dbReference type="SUPFAM" id="SSF109998">
    <property type="entry name" value="Triger factor/SurA peptide-binding domain-like"/>
    <property type="match status" value="1"/>
</dbReference>
<comment type="caution">
    <text evidence="3">The sequence shown here is derived from an EMBL/GenBank/DDBJ whole genome shotgun (WGS) entry which is preliminary data.</text>
</comment>
<feature type="compositionally biased region" description="Acidic residues" evidence="1">
    <location>
        <begin position="203"/>
        <end position="212"/>
    </location>
</feature>
<keyword evidence="4" id="KW-1185">Reference proteome</keyword>
<sequence>MDEKDIEMNAEKDIERDAEKSAAGLRALPVAAWVVICVVAVILGVLAGHFLLGGPSGVALNGRTALSASELDSTIATYSFDGQSTNVTAREVLEEVQGSSNLPANDDGTYTVPAASDVLAYVQNKLILDDAAARGITVSDEELSDYATSTVGTNDFAAIAEQVGLDEEAVKDILTDNVLVTKLEDEVTTVTLPEQPTAPSEPAEGEEDEPTEEYASYVIGLLGDEWDSEANDWARTDGTYYATLSGYEISNDAATYAAASAAYSVAQSAYKDASTQLSEEWGAYTDSLLSRATIQIGSLVE</sequence>
<evidence type="ECO:0000256" key="1">
    <source>
        <dbReference type="SAM" id="MobiDB-lite"/>
    </source>
</evidence>
<dbReference type="EMBL" id="JAUDEA010000001">
    <property type="protein sequence ID" value="MDM8270271.1"/>
    <property type="molecule type" value="Genomic_DNA"/>
</dbReference>
<keyword evidence="2" id="KW-1133">Transmembrane helix</keyword>
<feature type="region of interest" description="Disordered" evidence="1">
    <location>
        <begin position="190"/>
        <end position="212"/>
    </location>
</feature>
<dbReference type="InterPro" id="IPR027304">
    <property type="entry name" value="Trigger_fact/SurA_dom_sf"/>
</dbReference>
<protein>
    <submittedName>
        <fullName evidence="3">Uncharacterized protein</fullName>
    </submittedName>
</protein>
<organism evidence="3 4">
    <name type="scientific">Thermophilibacter provencensis</name>
    <dbReference type="NCBI Taxonomy" id="1852386"/>
    <lineage>
        <taxon>Bacteria</taxon>
        <taxon>Bacillati</taxon>
        <taxon>Actinomycetota</taxon>
        <taxon>Coriobacteriia</taxon>
        <taxon>Coriobacteriales</taxon>
        <taxon>Atopobiaceae</taxon>
        <taxon>Thermophilibacter</taxon>
    </lineage>
</organism>
<evidence type="ECO:0000313" key="3">
    <source>
        <dbReference type="EMBL" id="MDM8270271.1"/>
    </source>
</evidence>
<keyword evidence="2" id="KW-0812">Transmembrane</keyword>
<gene>
    <name evidence="3" type="ORF">QUW25_01005</name>
</gene>
<reference evidence="4" key="1">
    <citation type="submission" date="2023-06" db="EMBL/GenBank/DDBJ databases">
        <title>Identification and characterization of horizontal gene transfer across gut microbiota members of farm animals based on homology search.</title>
        <authorList>
            <person name="Zeman M."/>
            <person name="Kubasova T."/>
            <person name="Jahodarova E."/>
            <person name="Nykrynova M."/>
            <person name="Rychlik I."/>
        </authorList>
    </citation>
    <scope>NUCLEOTIDE SEQUENCE [LARGE SCALE GENOMIC DNA]</scope>
    <source>
        <strain evidence="4">153_Feed</strain>
    </source>
</reference>